<reference evidence="1 2" key="1">
    <citation type="submission" date="2019-12" db="EMBL/GenBank/DDBJ databases">
        <authorList>
            <person name="Huq M.A."/>
        </authorList>
    </citation>
    <scope>NUCLEOTIDE SEQUENCE [LARGE SCALE GENOMIC DNA]</scope>
    <source>
        <strain evidence="1 2">MAH-18</strain>
    </source>
</reference>
<sequence>MPGRMLATTAAAAVLLAGACSSDTDDPQPARKAAATKSCEVTLDLEELDRSALHPIDGGSTVLDRDLRATRSPEGYLCLDIVTDHADYGSEAVSYRIVARQGDHEWRKEGEEPSGKPPMRVEASGCVTATAALTALGAGDRTYRYRARLRVDCDGATSPP</sequence>
<dbReference type="EMBL" id="WSEK01000004">
    <property type="protein sequence ID" value="MVQ50441.1"/>
    <property type="molecule type" value="Genomic_DNA"/>
</dbReference>
<name>A0A6L6XSS8_9ACTN</name>
<accession>A0A6L6XSS8</accession>
<evidence type="ECO:0000313" key="2">
    <source>
        <dbReference type="Proteomes" id="UP000473525"/>
    </source>
</evidence>
<comment type="caution">
    <text evidence="1">The sequence shown here is derived from an EMBL/GenBank/DDBJ whole genome shotgun (WGS) entry which is preliminary data.</text>
</comment>
<proteinExistence type="predicted"/>
<dbReference type="Proteomes" id="UP000473525">
    <property type="component" value="Unassembled WGS sequence"/>
</dbReference>
<dbReference type="AlphaFoldDB" id="A0A6L6XSS8"/>
<evidence type="ECO:0008006" key="3">
    <source>
        <dbReference type="Google" id="ProtNLM"/>
    </source>
</evidence>
<keyword evidence="2" id="KW-1185">Reference proteome</keyword>
<evidence type="ECO:0000313" key="1">
    <source>
        <dbReference type="EMBL" id="MVQ50441.1"/>
    </source>
</evidence>
<dbReference type="PROSITE" id="PS51257">
    <property type="entry name" value="PROKAR_LIPOPROTEIN"/>
    <property type="match status" value="1"/>
</dbReference>
<gene>
    <name evidence="1" type="ORF">GON03_14740</name>
</gene>
<protein>
    <recommendedName>
        <fullName evidence="3">Lipoprotein</fullName>
    </recommendedName>
</protein>
<organism evidence="1 2">
    <name type="scientific">Nocardioides agri</name>
    <dbReference type="NCBI Taxonomy" id="2682843"/>
    <lineage>
        <taxon>Bacteria</taxon>
        <taxon>Bacillati</taxon>
        <taxon>Actinomycetota</taxon>
        <taxon>Actinomycetes</taxon>
        <taxon>Propionibacteriales</taxon>
        <taxon>Nocardioidaceae</taxon>
        <taxon>Nocardioides</taxon>
    </lineage>
</organism>
<dbReference type="RefSeq" id="WP_157343508.1">
    <property type="nucleotide sequence ID" value="NZ_WSEK01000004.1"/>
</dbReference>